<gene>
    <name evidence="1" type="ORF">OUZ56_003989</name>
</gene>
<protein>
    <submittedName>
        <fullName evidence="1">Uncharacterized protein</fullName>
    </submittedName>
</protein>
<comment type="caution">
    <text evidence="1">The sequence shown here is derived from an EMBL/GenBank/DDBJ whole genome shotgun (WGS) entry which is preliminary data.</text>
</comment>
<reference evidence="1 2" key="1">
    <citation type="journal article" date="2023" name="Nucleic Acids Res.">
        <title>The hologenome of Daphnia magna reveals possible DNA methylation and microbiome-mediated evolution of the host genome.</title>
        <authorList>
            <person name="Chaturvedi A."/>
            <person name="Li X."/>
            <person name="Dhandapani V."/>
            <person name="Marshall H."/>
            <person name="Kissane S."/>
            <person name="Cuenca-Cambronero M."/>
            <person name="Asole G."/>
            <person name="Calvet F."/>
            <person name="Ruiz-Romero M."/>
            <person name="Marangio P."/>
            <person name="Guigo R."/>
            <person name="Rago D."/>
            <person name="Mirbahai L."/>
            <person name="Eastwood N."/>
            <person name="Colbourne J.K."/>
            <person name="Zhou J."/>
            <person name="Mallon E."/>
            <person name="Orsini L."/>
        </authorList>
    </citation>
    <scope>NUCLEOTIDE SEQUENCE [LARGE SCALE GENOMIC DNA]</scope>
    <source>
        <strain evidence="1">LRV0_1</strain>
    </source>
</reference>
<keyword evidence="2" id="KW-1185">Reference proteome</keyword>
<dbReference type="Proteomes" id="UP001234178">
    <property type="component" value="Unassembled WGS sequence"/>
</dbReference>
<accession>A0ABQ9YNJ5</accession>
<evidence type="ECO:0000313" key="2">
    <source>
        <dbReference type="Proteomes" id="UP001234178"/>
    </source>
</evidence>
<sequence length="101" mass="11295">MTFATTALHLSRSLSPCLSPCPPSLYPSLTYFGRRLIHGGWFQAERTPPSSRSDPSVRSVRSISQHPALSLTYLTHFSFPFSPFVFFLFCFDGTVFKCPAS</sequence>
<evidence type="ECO:0000313" key="1">
    <source>
        <dbReference type="EMBL" id="KAK4002142.1"/>
    </source>
</evidence>
<proteinExistence type="predicted"/>
<organism evidence="1 2">
    <name type="scientific">Daphnia magna</name>
    <dbReference type="NCBI Taxonomy" id="35525"/>
    <lineage>
        <taxon>Eukaryota</taxon>
        <taxon>Metazoa</taxon>
        <taxon>Ecdysozoa</taxon>
        <taxon>Arthropoda</taxon>
        <taxon>Crustacea</taxon>
        <taxon>Branchiopoda</taxon>
        <taxon>Diplostraca</taxon>
        <taxon>Cladocera</taxon>
        <taxon>Anomopoda</taxon>
        <taxon>Daphniidae</taxon>
        <taxon>Daphnia</taxon>
    </lineage>
</organism>
<name>A0ABQ9YNJ5_9CRUS</name>
<dbReference type="EMBL" id="JAOYFB010000001">
    <property type="protein sequence ID" value="KAK4002142.1"/>
    <property type="molecule type" value="Genomic_DNA"/>
</dbReference>